<feature type="region of interest" description="Disordered" evidence="1">
    <location>
        <begin position="165"/>
        <end position="199"/>
    </location>
</feature>
<gene>
    <name evidence="2" type="ORF">ACIB24_06080</name>
</gene>
<feature type="compositionally biased region" description="Low complexity" evidence="1">
    <location>
        <begin position="177"/>
        <end position="199"/>
    </location>
</feature>
<reference evidence="2 3" key="1">
    <citation type="submission" date="2024-10" db="EMBL/GenBank/DDBJ databases">
        <title>The Natural Products Discovery Center: Release of the First 8490 Sequenced Strains for Exploring Actinobacteria Biosynthetic Diversity.</title>
        <authorList>
            <person name="Kalkreuter E."/>
            <person name="Kautsar S.A."/>
            <person name="Yang D."/>
            <person name="Bader C.D."/>
            <person name="Teijaro C.N."/>
            <person name="Fluegel L."/>
            <person name="Davis C.M."/>
            <person name="Simpson J.R."/>
            <person name="Lauterbach L."/>
            <person name="Steele A.D."/>
            <person name="Gui C."/>
            <person name="Meng S."/>
            <person name="Li G."/>
            <person name="Viehrig K."/>
            <person name="Ye F."/>
            <person name="Su P."/>
            <person name="Kiefer A.F."/>
            <person name="Nichols A."/>
            <person name="Cepeda A.J."/>
            <person name="Yan W."/>
            <person name="Fan B."/>
            <person name="Jiang Y."/>
            <person name="Adhikari A."/>
            <person name="Zheng C.-J."/>
            <person name="Schuster L."/>
            <person name="Cowan T.M."/>
            <person name="Smanski M.J."/>
            <person name="Chevrette M.G."/>
            <person name="De Carvalho L.P.S."/>
            <person name="Shen B."/>
        </authorList>
    </citation>
    <scope>NUCLEOTIDE SEQUENCE [LARGE SCALE GENOMIC DNA]</scope>
    <source>
        <strain evidence="2 3">NPDC049639</strain>
    </source>
</reference>
<evidence type="ECO:0000313" key="3">
    <source>
        <dbReference type="Proteomes" id="UP001612915"/>
    </source>
</evidence>
<proteinExistence type="predicted"/>
<evidence type="ECO:0000256" key="1">
    <source>
        <dbReference type="SAM" id="MobiDB-lite"/>
    </source>
</evidence>
<sequence>MKRSRSAARLAGPTAVVAVGVLGLAGCASLNSPATIRTPYAAADGTTVKLPDTSLTLSNFLVVGTAKDQPAEVVGAVINGGDQQVQLSLTADPGSTAQPGETVVVVPAHGIARIGPDQDTSMPLPQLAEVPGAEMTLSAATTATGATDLVVPIVRPTLYYAGLTASPEPSVTRKPRASATTSPSGAPSASAEASATTAP</sequence>
<dbReference type="RefSeq" id="WP_398276606.1">
    <property type="nucleotide sequence ID" value="NZ_JBITLV010000001.1"/>
</dbReference>
<evidence type="ECO:0000313" key="2">
    <source>
        <dbReference type="EMBL" id="MFI7586627.1"/>
    </source>
</evidence>
<dbReference type="Proteomes" id="UP001612915">
    <property type="component" value="Unassembled WGS sequence"/>
</dbReference>
<dbReference type="PROSITE" id="PS51257">
    <property type="entry name" value="PROKAR_LIPOPROTEIN"/>
    <property type="match status" value="1"/>
</dbReference>
<protein>
    <recommendedName>
        <fullName evidence="4">Lipoprotein</fullName>
    </recommendedName>
</protein>
<dbReference type="EMBL" id="JBITLV010000001">
    <property type="protein sequence ID" value="MFI7586627.1"/>
    <property type="molecule type" value="Genomic_DNA"/>
</dbReference>
<evidence type="ECO:0008006" key="4">
    <source>
        <dbReference type="Google" id="ProtNLM"/>
    </source>
</evidence>
<organism evidence="2 3">
    <name type="scientific">Spongisporangium articulatum</name>
    <dbReference type="NCBI Taxonomy" id="3362603"/>
    <lineage>
        <taxon>Bacteria</taxon>
        <taxon>Bacillati</taxon>
        <taxon>Actinomycetota</taxon>
        <taxon>Actinomycetes</taxon>
        <taxon>Kineosporiales</taxon>
        <taxon>Kineosporiaceae</taxon>
        <taxon>Spongisporangium</taxon>
    </lineage>
</organism>
<accession>A0ABW8AKV4</accession>
<comment type="caution">
    <text evidence="2">The sequence shown here is derived from an EMBL/GenBank/DDBJ whole genome shotgun (WGS) entry which is preliminary data.</text>
</comment>
<name>A0ABW8AKV4_9ACTN</name>
<keyword evidence="3" id="KW-1185">Reference proteome</keyword>